<evidence type="ECO:0000256" key="2">
    <source>
        <dbReference type="ARBA" id="ARBA00023027"/>
    </source>
</evidence>
<dbReference type="InterPro" id="IPR058205">
    <property type="entry name" value="D-LDH-like"/>
</dbReference>
<dbReference type="SUPFAM" id="SSF51735">
    <property type="entry name" value="NAD(P)-binding Rossmann-fold domains"/>
    <property type="match status" value="1"/>
</dbReference>
<dbReference type="Pfam" id="PF02826">
    <property type="entry name" value="2-Hacid_dh_C"/>
    <property type="match status" value="1"/>
</dbReference>
<dbReference type="InterPro" id="IPR006140">
    <property type="entry name" value="D-isomer_DH_NAD-bd"/>
</dbReference>
<feature type="domain" description="D-isomer specific 2-hydroxyacid dehydrogenase NAD-binding" evidence="5">
    <location>
        <begin position="112"/>
        <end position="300"/>
    </location>
</feature>
<evidence type="ECO:0000313" key="6">
    <source>
        <dbReference type="EMBL" id="AXN35625.1"/>
    </source>
</evidence>
<dbReference type="GO" id="GO:0008720">
    <property type="term" value="F:D-lactate dehydrogenase (NAD+) activity"/>
    <property type="evidence" value="ECO:0007669"/>
    <property type="project" value="TreeGrafter"/>
</dbReference>
<dbReference type="SUPFAM" id="SSF52283">
    <property type="entry name" value="Formate/glycerate dehydrogenase catalytic domain-like"/>
    <property type="match status" value="1"/>
</dbReference>
<dbReference type="AlphaFoldDB" id="A0A385AD86"/>
<dbReference type="Proteomes" id="UP000257607">
    <property type="component" value="Chromosome"/>
</dbReference>
<dbReference type="InterPro" id="IPR036291">
    <property type="entry name" value="NAD(P)-bd_dom_sf"/>
</dbReference>
<dbReference type="PANTHER" id="PTHR43026">
    <property type="entry name" value="2-HYDROXYACID DEHYDROGENASE HOMOLOG 1-RELATED"/>
    <property type="match status" value="1"/>
</dbReference>
<dbReference type="PROSITE" id="PS00065">
    <property type="entry name" value="D_2_HYDROXYACID_DH_1"/>
    <property type="match status" value="1"/>
</dbReference>
<gene>
    <name evidence="6" type="ORF">DT351_04290</name>
</gene>
<accession>A0A385AD86</accession>
<dbReference type="Pfam" id="PF00389">
    <property type="entry name" value="2-Hacid_dh"/>
    <property type="match status" value="1"/>
</dbReference>
<dbReference type="InterPro" id="IPR006139">
    <property type="entry name" value="D-isomer_2_OHA_DH_cat_dom"/>
</dbReference>
<dbReference type="CDD" id="cd12184">
    <property type="entry name" value="HGDH_like"/>
    <property type="match status" value="1"/>
</dbReference>
<dbReference type="GO" id="GO:0051287">
    <property type="term" value="F:NAD binding"/>
    <property type="evidence" value="ECO:0007669"/>
    <property type="project" value="InterPro"/>
</dbReference>
<feature type="domain" description="D-isomer specific 2-hydroxyacid dehydrogenase catalytic" evidence="4">
    <location>
        <begin position="9"/>
        <end position="331"/>
    </location>
</feature>
<dbReference type="RefSeq" id="WP_116843556.1">
    <property type="nucleotide sequence ID" value="NZ_CP031003.1"/>
</dbReference>
<keyword evidence="2" id="KW-0520">NAD</keyword>
<keyword evidence="3" id="KW-0560">Oxidoreductase</keyword>
<evidence type="ECO:0000259" key="5">
    <source>
        <dbReference type="Pfam" id="PF02826"/>
    </source>
</evidence>
<evidence type="ECO:0000256" key="3">
    <source>
        <dbReference type="RuleBase" id="RU003719"/>
    </source>
</evidence>
<evidence type="ECO:0000259" key="4">
    <source>
        <dbReference type="Pfam" id="PF00389"/>
    </source>
</evidence>
<sequence>MFKIACYGVRPNEVATFNKYNNYDYDLTLIEDLLTHDNIETAKGHDAVLLRANCTADAQNLAKLNEYGIRYVFTRTVGYGHIDLAAAGKYNMEVARVPAYSPNAIAELALTLGMSLLRHTTYTTNRTAHHDFRVSPVMFSKEVRNCTVGIIGTGKIGYTEAKLYKGLGAKVVGYDLYPSEIAKEVLDFVSLDELLAQSDIVSLHIPYFAGQNDQFINADLIAKMKNDAILVNTARGQLQDNRAIIDALKADQLGAFAADVLPAEGEIFFKQFPADQPVPDATTQELIDLYPRVLLTPHVGSNTDEALKNMVEISFENFHEILTTGKTQNSVATTEN</sequence>
<proteinExistence type="inferred from homology"/>
<name>A0A385AD86_LATCU</name>
<comment type="similarity">
    <text evidence="1 3">Belongs to the D-isomer specific 2-hydroxyacid dehydrogenase family.</text>
</comment>
<dbReference type="EMBL" id="CP031003">
    <property type="protein sequence ID" value="AXN35625.1"/>
    <property type="molecule type" value="Genomic_DNA"/>
</dbReference>
<organism evidence="6 7">
    <name type="scientific">Latilactobacillus curvatus</name>
    <name type="common">Lactobacillus curvatus</name>
    <dbReference type="NCBI Taxonomy" id="28038"/>
    <lineage>
        <taxon>Bacteria</taxon>
        <taxon>Bacillati</taxon>
        <taxon>Bacillota</taxon>
        <taxon>Bacilli</taxon>
        <taxon>Lactobacillales</taxon>
        <taxon>Lactobacillaceae</taxon>
        <taxon>Latilactobacillus</taxon>
    </lineage>
</organism>
<dbReference type="Gene3D" id="3.40.50.720">
    <property type="entry name" value="NAD(P)-binding Rossmann-like Domain"/>
    <property type="match status" value="2"/>
</dbReference>
<reference evidence="6 7" key="1">
    <citation type="submission" date="2018-07" db="EMBL/GenBank/DDBJ databases">
        <title>Lactobacillus curvatus genome sequence.</title>
        <authorList>
            <person name="Prechtl R."/>
        </authorList>
    </citation>
    <scope>NUCLEOTIDE SEQUENCE [LARGE SCALE GENOMIC DNA]</scope>
    <source>
        <strain evidence="6 7">TMW 1.1928</strain>
    </source>
</reference>
<dbReference type="PANTHER" id="PTHR43026:SF1">
    <property type="entry name" value="2-HYDROXYACID DEHYDROGENASE HOMOLOG 1-RELATED"/>
    <property type="match status" value="1"/>
</dbReference>
<evidence type="ECO:0000256" key="1">
    <source>
        <dbReference type="ARBA" id="ARBA00005854"/>
    </source>
</evidence>
<protein>
    <submittedName>
        <fullName evidence="6">Lactate dehydrogenase</fullName>
    </submittedName>
</protein>
<dbReference type="InterPro" id="IPR029752">
    <property type="entry name" value="D-isomer_DH_CS1"/>
</dbReference>
<evidence type="ECO:0000313" key="7">
    <source>
        <dbReference type="Proteomes" id="UP000257607"/>
    </source>
</evidence>